<dbReference type="RefSeq" id="WP_186090304.1">
    <property type="nucleotide sequence ID" value="NZ_BMCN01000001.1"/>
</dbReference>
<sequence>MKIDIIGSQFAGRLTEFRSFPYDVNNFVTGQSFLSLLSKPYPAAMKDLNTSDIVKISTAHRDLNKANLNKLQESRAEVLMVDLLSEMNTLVKYNGSYFNRQSFELLDEAVDYEEVRKIEQFKALKQHLNKILELTSFYKQVILIDVFPNNEHDDFIAGIYELLYNSIDNKLVLSADNKGVTDMLDAPLKYTRASSSSSENSTLTTTKTSFCSTKNWKIIFFLSI</sequence>
<evidence type="ECO:0000313" key="2">
    <source>
        <dbReference type="Proteomes" id="UP001519348"/>
    </source>
</evidence>
<reference evidence="1 2" key="1">
    <citation type="submission" date="2021-03" db="EMBL/GenBank/DDBJ databases">
        <title>Genomic Encyclopedia of Type Strains, Phase IV (KMG-IV): sequencing the most valuable type-strain genomes for metagenomic binning, comparative biology and taxonomic classification.</title>
        <authorList>
            <person name="Goeker M."/>
        </authorList>
    </citation>
    <scope>NUCLEOTIDE SEQUENCE [LARGE SCALE GENOMIC DNA]</scope>
    <source>
        <strain evidence="1 2">DSM 22420</strain>
    </source>
</reference>
<proteinExistence type="predicted"/>
<name>A0ABS4HKV2_9STAP</name>
<accession>A0ABS4HKV2</accession>
<gene>
    <name evidence="1" type="ORF">J2Z27_000552</name>
</gene>
<keyword evidence="2" id="KW-1185">Reference proteome</keyword>
<dbReference type="Proteomes" id="UP001519348">
    <property type="component" value="Unassembled WGS sequence"/>
</dbReference>
<protein>
    <submittedName>
        <fullName evidence="1">Uncharacterized protein</fullName>
    </submittedName>
</protein>
<dbReference type="EMBL" id="JAGGKN010000001">
    <property type="protein sequence ID" value="MBP1951526.1"/>
    <property type="molecule type" value="Genomic_DNA"/>
</dbReference>
<evidence type="ECO:0000313" key="1">
    <source>
        <dbReference type="EMBL" id="MBP1951526.1"/>
    </source>
</evidence>
<organism evidence="1 2">
    <name type="scientific">Jeotgalicoccus aerolatus</name>
    <dbReference type="NCBI Taxonomy" id="709510"/>
    <lineage>
        <taxon>Bacteria</taxon>
        <taxon>Bacillati</taxon>
        <taxon>Bacillota</taxon>
        <taxon>Bacilli</taxon>
        <taxon>Bacillales</taxon>
        <taxon>Staphylococcaceae</taxon>
        <taxon>Jeotgalicoccus</taxon>
    </lineage>
</organism>
<comment type="caution">
    <text evidence="1">The sequence shown here is derived from an EMBL/GenBank/DDBJ whole genome shotgun (WGS) entry which is preliminary data.</text>
</comment>